<name>A0A0V1MND7_9BILA</name>
<dbReference type="EMBL" id="JYDO01000072">
    <property type="protein sequence ID" value="KRZ72830.1"/>
    <property type="molecule type" value="Genomic_DNA"/>
</dbReference>
<protein>
    <submittedName>
        <fullName evidence="1">Uncharacterized protein</fullName>
    </submittedName>
</protein>
<proteinExistence type="predicted"/>
<evidence type="ECO:0000313" key="1">
    <source>
        <dbReference type="EMBL" id="KRZ72830.1"/>
    </source>
</evidence>
<dbReference type="Proteomes" id="UP000054843">
    <property type="component" value="Unassembled WGS sequence"/>
</dbReference>
<comment type="caution">
    <text evidence="1">The sequence shown here is derived from an EMBL/GenBank/DDBJ whole genome shotgun (WGS) entry which is preliminary data.</text>
</comment>
<gene>
    <name evidence="1" type="ORF">T10_1967</name>
</gene>
<evidence type="ECO:0000313" key="2">
    <source>
        <dbReference type="Proteomes" id="UP000054843"/>
    </source>
</evidence>
<organism evidence="1 2">
    <name type="scientific">Trichinella papuae</name>
    <dbReference type="NCBI Taxonomy" id="268474"/>
    <lineage>
        <taxon>Eukaryota</taxon>
        <taxon>Metazoa</taxon>
        <taxon>Ecdysozoa</taxon>
        <taxon>Nematoda</taxon>
        <taxon>Enoplea</taxon>
        <taxon>Dorylaimia</taxon>
        <taxon>Trichinellida</taxon>
        <taxon>Trichinellidae</taxon>
        <taxon>Trichinella</taxon>
    </lineage>
</organism>
<sequence length="77" mass="8468">MANVSELRLVKNRCSSVSLDKEGSTTWTNLEVTAVISQNYTHPHNLPKSYAALGDPSASGQFAVFQRVRAKVYINQA</sequence>
<dbReference type="OrthoDB" id="10540234at2759"/>
<dbReference type="AlphaFoldDB" id="A0A0V1MND7"/>
<keyword evidence="2" id="KW-1185">Reference proteome</keyword>
<reference evidence="1 2" key="1">
    <citation type="submission" date="2015-01" db="EMBL/GenBank/DDBJ databases">
        <title>Evolution of Trichinella species and genotypes.</title>
        <authorList>
            <person name="Korhonen P.K."/>
            <person name="Edoardo P."/>
            <person name="Giuseppe L.R."/>
            <person name="Gasser R.B."/>
        </authorList>
    </citation>
    <scope>NUCLEOTIDE SEQUENCE [LARGE SCALE GENOMIC DNA]</scope>
    <source>
        <strain evidence="1">ISS1980</strain>
    </source>
</reference>
<accession>A0A0V1MND7</accession>